<dbReference type="PANTHER" id="PTHR35526">
    <property type="entry name" value="ANTI-SIGMA-F FACTOR RSBW-RELATED"/>
    <property type="match status" value="1"/>
</dbReference>
<dbReference type="Proteomes" id="UP000278962">
    <property type="component" value="Unassembled WGS sequence"/>
</dbReference>
<organism evidence="3 4">
    <name type="scientific">Solirubrobacter pauli</name>
    <dbReference type="NCBI Taxonomy" id="166793"/>
    <lineage>
        <taxon>Bacteria</taxon>
        <taxon>Bacillati</taxon>
        <taxon>Actinomycetota</taxon>
        <taxon>Thermoleophilia</taxon>
        <taxon>Solirubrobacterales</taxon>
        <taxon>Solirubrobacteraceae</taxon>
        <taxon>Solirubrobacter</taxon>
    </lineage>
</organism>
<dbReference type="GO" id="GO:0004674">
    <property type="term" value="F:protein serine/threonine kinase activity"/>
    <property type="evidence" value="ECO:0007669"/>
    <property type="project" value="UniProtKB-KW"/>
</dbReference>
<evidence type="ECO:0000259" key="2">
    <source>
        <dbReference type="SMART" id="SM00387"/>
    </source>
</evidence>
<keyword evidence="3" id="KW-0418">Kinase</keyword>
<evidence type="ECO:0000313" key="3">
    <source>
        <dbReference type="EMBL" id="RKQ93477.1"/>
    </source>
</evidence>
<dbReference type="Gene3D" id="3.30.565.10">
    <property type="entry name" value="Histidine kinase-like ATPase, C-terminal domain"/>
    <property type="match status" value="1"/>
</dbReference>
<feature type="domain" description="Histidine kinase/HSP90-like ATPase" evidence="2">
    <location>
        <begin position="10"/>
        <end position="108"/>
    </location>
</feature>
<name>A0A660LEF0_9ACTN</name>
<dbReference type="SMART" id="SM00387">
    <property type="entry name" value="HATPase_c"/>
    <property type="match status" value="1"/>
</dbReference>
<evidence type="ECO:0000256" key="1">
    <source>
        <dbReference type="ARBA" id="ARBA00022527"/>
    </source>
</evidence>
<dbReference type="InterPro" id="IPR003594">
    <property type="entry name" value="HATPase_dom"/>
</dbReference>
<keyword evidence="4" id="KW-1185">Reference proteome</keyword>
<dbReference type="InterPro" id="IPR036890">
    <property type="entry name" value="HATPase_C_sf"/>
</dbReference>
<reference evidence="3 4" key="1">
    <citation type="submission" date="2018-10" db="EMBL/GenBank/DDBJ databases">
        <title>Genomic Encyclopedia of Archaeal and Bacterial Type Strains, Phase II (KMG-II): from individual species to whole genera.</title>
        <authorList>
            <person name="Goeker M."/>
        </authorList>
    </citation>
    <scope>NUCLEOTIDE SEQUENCE [LARGE SCALE GENOMIC DNA]</scope>
    <source>
        <strain evidence="3 4">DSM 14954</strain>
    </source>
</reference>
<dbReference type="PANTHER" id="PTHR35526:SF3">
    <property type="entry name" value="ANTI-SIGMA-F FACTOR RSBW"/>
    <property type="match status" value="1"/>
</dbReference>
<dbReference type="SUPFAM" id="SSF55874">
    <property type="entry name" value="ATPase domain of HSP90 chaperone/DNA topoisomerase II/histidine kinase"/>
    <property type="match status" value="1"/>
</dbReference>
<keyword evidence="1" id="KW-0723">Serine/threonine-protein kinase</keyword>
<dbReference type="AlphaFoldDB" id="A0A660LEF0"/>
<protein>
    <submittedName>
        <fullName evidence="3">Histidine kinase-like protein</fullName>
    </submittedName>
</protein>
<evidence type="ECO:0000313" key="4">
    <source>
        <dbReference type="Proteomes" id="UP000278962"/>
    </source>
</evidence>
<proteinExistence type="predicted"/>
<dbReference type="InterPro" id="IPR050267">
    <property type="entry name" value="Anti-sigma-factor_SerPK"/>
</dbReference>
<accession>A0A660LEF0</accession>
<keyword evidence="3" id="KW-0808">Transferase</keyword>
<sequence length="130" mass="13446">MLDALSGIAVDKDAVGVVVSEAVTNAVVHAYRDREAPGRVHVSACLDDHGVEVAVDDDGMGMRPRADSPGVGLGLPLMGDLADRVDISSRGPGTRIAAFFSLMGPAGPHGRPLARHVSGRAERRTAVLVS</sequence>
<dbReference type="EMBL" id="RBIL01000001">
    <property type="protein sequence ID" value="RKQ93477.1"/>
    <property type="molecule type" value="Genomic_DNA"/>
</dbReference>
<comment type="caution">
    <text evidence="3">The sequence shown here is derived from an EMBL/GenBank/DDBJ whole genome shotgun (WGS) entry which is preliminary data.</text>
</comment>
<gene>
    <name evidence="3" type="ORF">C8N24_3344</name>
</gene>
<dbReference type="Pfam" id="PF13581">
    <property type="entry name" value="HATPase_c_2"/>
    <property type="match status" value="1"/>
</dbReference>
<dbReference type="CDD" id="cd16936">
    <property type="entry name" value="HATPase_RsbW-like"/>
    <property type="match status" value="1"/>
</dbReference>